<feature type="transmembrane region" description="Helical" evidence="1">
    <location>
        <begin position="14"/>
        <end position="36"/>
    </location>
</feature>
<organism evidence="2 3">
    <name type="scientific">Lacisediminihabitans changchengi</name>
    <dbReference type="NCBI Taxonomy" id="2787634"/>
    <lineage>
        <taxon>Bacteria</taxon>
        <taxon>Bacillati</taxon>
        <taxon>Actinomycetota</taxon>
        <taxon>Actinomycetes</taxon>
        <taxon>Micrococcales</taxon>
        <taxon>Microbacteriaceae</taxon>
        <taxon>Lacisediminihabitans</taxon>
    </lineage>
</organism>
<sequence>MTTATVARPNWRKVALIVLLALIGLQVVAWLTVFILGQLSIHIALGVVGGTRLQMILFWGGVACLLVLIVDAGATYARDHPGPASR</sequence>
<dbReference type="RefSeq" id="WP_200557041.1">
    <property type="nucleotide sequence ID" value="NZ_JAEPES010000005.1"/>
</dbReference>
<proteinExistence type="predicted"/>
<keyword evidence="1" id="KW-0472">Membrane</keyword>
<dbReference type="Proteomes" id="UP000636458">
    <property type="component" value="Unassembled WGS sequence"/>
</dbReference>
<comment type="caution">
    <text evidence="2">The sequence shown here is derived from an EMBL/GenBank/DDBJ whole genome shotgun (WGS) entry which is preliminary data.</text>
</comment>
<dbReference type="EMBL" id="JAEPES010000005">
    <property type="protein sequence ID" value="MBK4348800.1"/>
    <property type="molecule type" value="Genomic_DNA"/>
</dbReference>
<name>A0A934STS9_9MICO</name>
<reference evidence="2" key="1">
    <citation type="submission" date="2021-01" db="EMBL/GenBank/DDBJ databases">
        <title>Lacisediminihabitans sp. nov. strain G11-30, isolated from Antarctic Soil.</title>
        <authorList>
            <person name="Li J."/>
        </authorList>
    </citation>
    <scope>NUCLEOTIDE SEQUENCE</scope>
    <source>
        <strain evidence="2">G11-30</strain>
    </source>
</reference>
<evidence type="ECO:0000313" key="2">
    <source>
        <dbReference type="EMBL" id="MBK4348800.1"/>
    </source>
</evidence>
<protein>
    <submittedName>
        <fullName evidence="2">Uncharacterized protein</fullName>
    </submittedName>
</protein>
<keyword evidence="1" id="KW-0812">Transmembrane</keyword>
<evidence type="ECO:0000313" key="3">
    <source>
        <dbReference type="Proteomes" id="UP000636458"/>
    </source>
</evidence>
<evidence type="ECO:0000256" key="1">
    <source>
        <dbReference type="SAM" id="Phobius"/>
    </source>
</evidence>
<feature type="transmembrane region" description="Helical" evidence="1">
    <location>
        <begin position="56"/>
        <end position="77"/>
    </location>
</feature>
<gene>
    <name evidence="2" type="ORF">IV501_14260</name>
</gene>
<keyword evidence="3" id="KW-1185">Reference proteome</keyword>
<accession>A0A934STS9</accession>
<keyword evidence="1" id="KW-1133">Transmembrane helix</keyword>
<dbReference type="AlphaFoldDB" id="A0A934STS9"/>